<dbReference type="OrthoDB" id="9802489at2"/>
<feature type="domain" description="AB hydrolase-1" evidence="1">
    <location>
        <begin position="15"/>
        <end position="238"/>
    </location>
</feature>
<evidence type="ECO:0000313" key="2">
    <source>
        <dbReference type="EMBL" id="AKK09425.1"/>
    </source>
</evidence>
<dbReference type="SUPFAM" id="SSF53474">
    <property type="entry name" value="alpha/beta-Hydrolases"/>
    <property type="match status" value="1"/>
</dbReference>
<gene>
    <name evidence="2" type="ORF">CTEST_10000</name>
</gene>
<dbReference type="InterPro" id="IPR050266">
    <property type="entry name" value="AB_hydrolase_sf"/>
</dbReference>
<accession>A0A0G3H9H7</accession>
<dbReference type="STRING" id="136857.CTEST_10000"/>
<dbReference type="InterPro" id="IPR000073">
    <property type="entry name" value="AB_hydrolase_1"/>
</dbReference>
<name>A0A0G3H9H7_9CORY</name>
<reference evidence="2 3" key="1">
    <citation type="journal article" date="2015" name="Genome Announc.">
        <title>Complete Genome Sequence of the Type Strain Corynebacterium testudinoris DSM 44614, Recovered from Necrotic Lesions in the Mouth of a Tortoise.</title>
        <authorList>
            <person name="Ruckert C."/>
            <person name="Kriete M."/>
            <person name="Jaenicke S."/>
            <person name="Winkler A."/>
            <person name="Tauch A."/>
        </authorList>
    </citation>
    <scope>NUCLEOTIDE SEQUENCE [LARGE SCALE GENOMIC DNA]</scope>
    <source>
        <strain evidence="2 3">DSM 44614</strain>
    </source>
</reference>
<dbReference type="InterPro" id="IPR029058">
    <property type="entry name" value="AB_hydrolase_fold"/>
</dbReference>
<reference evidence="3" key="2">
    <citation type="submission" date="2015-05" db="EMBL/GenBank/DDBJ databases">
        <title>Complete genome sequence of Corynebacterium testudinoris DSM 44614, recovered from necrotic lesions in the mouth of a tortoise.</title>
        <authorList>
            <person name="Ruckert C."/>
            <person name="Albersmeier A."/>
            <person name="Winkler A."/>
            <person name="Tauch A."/>
        </authorList>
    </citation>
    <scope>NUCLEOTIDE SEQUENCE [LARGE SCALE GENOMIC DNA]</scope>
    <source>
        <strain evidence="3">DSM 44614</strain>
    </source>
</reference>
<dbReference type="EC" id="3.1.1.24" evidence="2"/>
<sequence>MPILHSVEFGSGPETVVFIGSLGSTTDMWLPQLDELSNTHRVIAIDHRGHGQSPVLVGPCTVADMADDVLETLNSRGIEKFSVVGLSLGGAVAQYLAATCSRVDKAVFMCTAAKFGTSESWLERAAAVRENGLPSIAGAIVDRWFSPGFLATMPATTDLFFRMITSTSDEGYISACEALAEWDFRSRLGEITVPALTIAGADDPSTPPAILQEIADGLSGPVRVEVLSPAAHVPTVERPSEVNRLLKEFLS</sequence>
<dbReference type="KEGG" id="cted:CTEST_10000"/>
<protein>
    <submittedName>
        <fullName evidence="2">3-oxoadipate enol-lactonase</fullName>
        <ecNumber evidence="2">3.1.1.24</ecNumber>
    </submittedName>
</protein>
<dbReference type="PRINTS" id="PR00111">
    <property type="entry name" value="ABHYDROLASE"/>
</dbReference>
<evidence type="ECO:0000313" key="3">
    <source>
        <dbReference type="Proteomes" id="UP000035540"/>
    </source>
</evidence>
<dbReference type="Proteomes" id="UP000035540">
    <property type="component" value="Chromosome"/>
</dbReference>
<dbReference type="GO" id="GO:0042952">
    <property type="term" value="P:beta-ketoadipate pathway"/>
    <property type="evidence" value="ECO:0007669"/>
    <property type="project" value="InterPro"/>
</dbReference>
<organism evidence="2 3">
    <name type="scientific">Corynebacterium testudinoris</name>
    <dbReference type="NCBI Taxonomy" id="136857"/>
    <lineage>
        <taxon>Bacteria</taxon>
        <taxon>Bacillati</taxon>
        <taxon>Actinomycetota</taxon>
        <taxon>Actinomycetes</taxon>
        <taxon>Mycobacteriales</taxon>
        <taxon>Corynebacteriaceae</taxon>
        <taxon>Corynebacterium</taxon>
    </lineage>
</organism>
<evidence type="ECO:0000259" key="1">
    <source>
        <dbReference type="Pfam" id="PF00561"/>
    </source>
</evidence>
<dbReference type="Gene3D" id="3.40.50.1820">
    <property type="entry name" value="alpha/beta hydrolase"/>
    <property type="match status" value="1"/>
</dbReference>
<dbReference type="PANTHER" id="PTHR43798">
    <property type="entry name" value="MONOACYLGLYCEROL LIPASE"/>
    <property type="match status" value="1"/>
</dbReference>
<keyword evidence="2" id="KW-0378">Hydrolase</keyword>
<dbReference type="RefSeq" id="WP_047253602.1">
    <property type="nucleotide sequence ID" value="NZ_CP011545.1"/>
</dbReference>
<proteinExistence type="predicted"/>
<dbReference type="EMBL" id="CP011545">
    <property type="protein sequence ID" value="AKK09425.1"/>
    <property type="molecule type" value="Genomic_DNA"/>
</dbReference>
<dbReference type="GO" id="GO:0047570">
    <property type="term" value="F:3-oxoadipate enol-lactonase activity"/>
    <property type="evidence" value="ECO:0007669"/>
    <property type="project" value="UniProtKB-EC"/>
</dbReference>
<dbReference type="PATRIC" id="fig|136857.5.peg.1985"/>
<keyword evidence="3" id="KW-1185">Reference proteome</keyword>
<dbReference type="Pfam" id="PF00561">
    <property type="entry name" value="Abhydrolase_1"/>
    <property type="match status" value="1"/>
</dbReference>
<dbReference type="NCBIfam" id="TIGR02427">
    <property type="entry name" value="protocat_pcaD"/>
    <property type="match status" value="1"/>
</dbReference>
<dbReference type="InterPro" id="IPR026968">
    <property type="entry name" value="PcaD/CatD"/>
</dbReference>
<dbReference type="AlphaFoldDB" id="A0A0G3H9H7"/>